<protein>
    <submittedName>
        <fullName evidence="3">Chemoreceptor glutamine deamidase CheD</fullName>
        <ecNumber evidence="3">3.1.1.61</ecNumber>
        <ecNumber evidence="3">3.5.1.44</ecNumber>
    </submittedName>
</protein>
<proteinExistence type="inferred from homology"/>
<dbReference type="EC" id="3.5.1.44" evidence="3"/>
<dbReference type="PANTHER" id="PTHR35147">
    <property type="entry name" value="CHEMORECEPTOR GLUTAMINE DEAMIDASE CHED-RELATED"/>
    <property type="match status" value="1"/>
</dbReference>
<dbReference type="PANTHER" id="PTHR35147:SF3">
    <property type="entry name" value="CHEMORECEPTOR GLUTAMINE DEAMIDASE CHED 1-RELATED"/>
    <property type="match status" value="1"/>
</dbReference>
<dbReference type="Gene3D" id="3.30.1330.200">
    <property type="match status" value="1"/>
</dbReference>
<evidence type="ECO:0000313" key="3">
    <source>
        <dbReference type="EMBL" id="OIR03116.1"/>
    </source>
</evidence>
<dbReference type="CDD" id="cd16352">
    <property type="entry name" value="CheD"/>
    <property type="match status" value="1"/>
</dbReference>
<name>A0A1J5SN73_9ZZZZ</name>
<comment type="caution">
    <text evidence="3">The sequence shown here is derived from an EMBL/GenBank/DDBJ whole genome shotgun (WGS) entry which is preliminary data.</text>
</comment>
<evidence type="ECO:0000256" key="1">
    <source>
        <dbReference type="ARBA" id="ARBA00022500"/>
    </source>
</evidence>
<keyword evidence="1" id="KW-0145">Chemotaxis</keyword>
<dbReference type="InterPro" id="IPR011324">
    <property type="entry name" value="Cytotoxic_necrot_fac-like_cat"/>
</dbReference>
<dbReference type="EMBL" id="MLJW01000069">
    <property type="protein sequence ID" value="OIR03116.1"/>
    <property type="molecule type" value="Genomic_DNA"/>
</dbReference>
<dbReference type="Pfam" id="PF03975">
    <property type="entry name" value="CheD"/>
    <property type="match status" value="1"/>
</dbReference>
<keyword evidence="2 3" id="KW-0378">Hydrolase</keyword>
<dbReference type="EC" id="3.1.1.61" evidence="3"/>
<dbReference type="HAMAP" id="MF_01440">
    <property type="entry name" value="CheD"/>
    <property type="match status" value="1"/>
</dbReference>
<dbReference type="InterPro" id="IPR005659">
    <property type="entry name" value="Chemorcpt_Glu_NH3ase_CheD"/>
</dbReference>
<dbReference type="GO" id="GO:0006935">
    <property type="term" value="P:chemotaxis"/>
    <property type="evidence" value="ECO:0007669"/>
    <property type="project" value="UniProtKB-KW"/>
</dbReference>
<reference evidence="3" key="1">
    <citation type="submission" date="2016-10" db="EMBL/GenBank/DDBJ databases">
        <title>Sequence of Gallionella enrichment culture.</title>
        <authorList>
            <person name="Poehlein A."/>
            <person name="Muehling M."/>
            <person name="Daniel R."/>
        </authorList>
    </citation>
    <scope>NUCLEOTIDE SEQUENCE</scope>
</reference>
<accession>A0A1J5SN73</accession>
<dbReference type="GO" id="GO:0008984">
    <property type="term" value="F:protein-glutamate methylesterase activity"/>
    <property type="evidence" value="ECO:0007669"/>
    <property type="project" value="UniProtKB-EC"/>
</dbReference>
<sequence>MLGSCVSITLWHPHRLLGGMCHYLLPARHEGKTQALDGRYGEEAMVLLERAMRTAGTPPREYQAKIFGGGRMFSGRQGNKNVLDIGTRNVEAARRLLHQHGLTAVGEHLAGIGHRSIVFDIASGDVWVRHMSGQVQQRRVA</sequence>
<evidence type="ECO:0000256" key="2">
    <source>
        <dbReference type="ARBA" id="ARBA00022801"/>
    </source>
</evidence>
<dbReference type="GO" id="GO:0050568">
    <property type="term" value="F:protein-glutamine glutaminase activity"/>
    <property type="evidence" value="ECO:0007669"/>
    <property type="project" value="UniProtKB-EC"/>
</dbReference>
<gene>
    <name evidence="3" type="primary">cheD_2</name>
    <name evidence="3" type="ORF">GALL_148940</name>
</gene>
<keyword evidence="3" id="KW-0675">Receptor</keyword>
<dbReference type="AlphaFoldDB" id="A0A1J5SN73"/>
<dbReference type="SUPFAM" id="SSF64438">
    <property type="entry name" value="CNF1/YfiH-like putative cysteine hydrolases"/>
    <property type="match status" value="1"/>
</dbReference>
<organism evidence="3">
    <name type="scientific">mine drainage metagenome</name>
    <dbReference type="NCBI Taxonomy" id="410659"/>
    <lineage>
        <taxon>unclassified sequences</taxon>
        <taxon>metagenomes</taxon>
        <taxon>ecological metagenomes</taxon>
    </lineage>
</organism>
<dbReference type="InterPro" id="IPR038592">
    <property type="entry name" value="CheD-like_sf"/>
</dbReference>